<accession>A0A0E9SA58</accession>
<evidence type="ECO:0000313" key="1">
    <source>
        <dbReference type="EMBL" id="JAH38117.1"/>
    </source>
</evidence>
<reference evidence="1" key="1">
    <citation type="submission" date="2014-11" db="EMBL/GenBank/DDBJ databases">
        <authorList>
            <person name="Amaro Gonzalez C."/>
        </authorList>
    </citation>
    <scope>NUCLEOTIDE SEQUENCE</scope>
</reference>
<name>A0A0E9SA58_ANGAN</name>
<reference evidence="1" key="2">
    <citation type="journal article" date="2015" name="Fish Shellfish Immunol.">
        <title>Early steps in the European eel (Anguilla anguilla)-Vibrio vulnificus interaction in the gills: Role of the RtxA13 toxin.</title>
        <authorList>
            <person name="Callol A."/>
            <person name="Pajuelo D."/>
            <person name="Ebbesson L."/>
            <person name="Teles M."/>
            <person name="MacKenzie S."/>
            <person name="Amaro C."/>
        </authorList>
    </citation>
    <scope>NUCLEOTIDE SEQUENCE</scope>
</reference>
<dbReference type="EMBL" id="GBXM01070460">
    <property type="protein sequence ID" value="JAH38117.1"/>
    <property type="molecule type" value="Transcribed_RNA"/>
</dbReference>
<organism evidence="1">
    <name type="scientific">Anguilla anguilla</name>
    <name type="common">European freshwater eel</name>
    <name type="synonym">Muraena anguilla</name>
    <dbReference type="NCBI Taxonomy" id="7936"/>
    <lineage>
        <taxon>Eukaryota</taxon>
        <taxon>Metazoa</taxon>
        <taxon>Chordata</taxon>
        <taxon>Craniata</taxon>
        <taxon>Vertebrata</taxon>
        <taxon>Euteleostomi</taxon>
        <taxon>Actinopterygii</taxon>
        <taxon>Neopterygii</taxon>
        <taxon>Teleostei</taxon>
        <taxon>Anguilliformes</taxon>
        <taxon>Anguillidae</taxon>
        <taxon>Anguilla</taxon>
    </lineage>
</organism>
<proteinExistence type="predicted"/>
<dbReference type="AlphaFoldDB" id="A0A0E9SA58"/>
<sequence length="63" mass="6780">MGTILNQQVRIMSQSHDYGLSGISHGDWVQYVTSCPINARSHLGFSLFAARLGPGGLAPQHSL</sequence>
<protein>
    <submittedName>
        <fullName evidence="1">Uncharacterized protein</fullName>
    </submittedName>
</protein>